<keyword evidence="5" id="KW-0472">Membrane</keyword>
<sequence>MRKDWCAMKLTDFTDYADAIAHADTNAPWALFDGDRDRFNIAHECITRHADGSGRPAVRLAHADGRDEILSFDQISAGAAQFAHWLDANGIAPGDRIAFMLEPSLPFYVCLFGAMQSGAISVPLFTLFGLDGLRLRIDDCKPKLLITNREKAELARQIEGVTVIVADDGLLDEIATFPASYAPQTKATDLAVFQYTSGTTRELPEAVKHTHRALVTLMFAALYGTGIRPGDDFFCPSSPAWGHGLWHGTLAPLALGVSTGTFVGRFDAVRLMKALQDYRITNMSAAATHYRMMKNSGRAGDFTFAIRKLSYTGEPIDPATLDFIEETFHVPACSMYGTTEIGVVLVNFPGAEDFAVKPGSLGKPVPGQRLQVQNPDGSPTEPGVVGELMLWRRDRWETTKDLARIDEDGYFYHCGRADDVIISAGWTMSAVEIENTLLKHADVQECAVIGAPDATRGLVVKAFVVSSRAPSDAFVTELQNFTRERLAQHEFPRLVEFVAELPKTPAGKVHRKILRDREAAAALALTN</sequence>
<name>A0ABU9Y3Z5_9SPHN</name>
<evidence type="ECO:0000256" key="1">
    <source>
        <dbReference type="ARBA" id="ARBA00006432"/>
    </source>
</evidence>
<organism evidence="8 9">
    <name type="scientific">Sphingomonas oligophenolica</name>
    <dbReference type="NCBI Taxonomy" id="301154"/>
    <lineage>
        <taxon>Bacteria</taxon>
        <taxon>Pseudomonadati</taxon>
        <taxon>Pseudomonadota</taxon>
        <taxon>Alphaproteobacteria</taxon>
        <taxon>Sphingomonadales</taxon>
        <taxon>Sphingomonadaceae</taxon>
        <taxon>Sphingomonas</taxon>
    </lineage>
</organism>
<gene>
    <name evidence="8" type="ORF">ABC974_12825</name>
</gene>
<dbReference type="PANTHER" id="PTHR43605">
    <property type="entry name" value="ACYL-COENZYME A SYNTHETASE"/>
    <property type="match status" value="1"/>
</dbReference>
<evidence type="ECO:0000259" key="6">
    <source>
        <dbReference type="Pfam" id="PF00501"/>
    </source>
</evidence>
<dbReference type="Pfam" id="PF00501">
    <property type="entry name" value="AMP-binding"/>
    <property type="match status" value="1"/>
</dbReference>
<keyword evidence="3" id="KW-0547">Nucleotide-binding</keyword>
<feature type="domain" description="AMP-binding enzyme C-terminal" evidence="7">
    <location>
        <begin position="432"/>
        <end position="508"/>
    </location>
</feature>
<evidence type="ECO:0000256" key="2">
    <source>
        <dbReference type="ARBA" id="ARBA00022598"/>
    </source>
</evidence>
<dbReference type="SUPFAM" id="SSF56801">
    <property type="entry name" value="Acetyl-CoA synthetase-like"/>
    <property type="match status" value="1"/>
</dbReference>
<keyword evidence="5" id="KW-1133">Transmembrane helix</keyword>
<dbReference type="InterPro" id="IPR025110">
    <property type="entry name" value="AMP-bd_C"/>
</dbReference>
<comment type="caution">
    <text evidence="8">The sequence shown here is derived from an EMBL/GenBank/DDBJ whole genome shotgun (WGS) entry which is preliminary data.</text>
</comment>
<dbReference type="Gene3D" id="3.40.50.12780">
    <property type="entry name" value="N-terminal domain of ligase-like"/>
    <property type="match status" value="1"/>
</dbReference>
<reference evidence="8 9" key="1">
    <citation type="submission" date="2024-05" db="EMBL/GenBank/DDBJ databases">
        <authorList>
            <person name="Liu Q."/>
            <person name="Xin Y.-H."/>
        </authorList>
    </citation>
    <scope>NUCLEOTIDE SEQUENCE [LARGE SCALE GENOMIC DNA]</scope>
    <source>
        <strain evidence="8 9">CGMCC 1.10181</strain>
    </source>
</reference>
<keyword evidence="5" id="KW-0812">Transmembrane</keyword>
<dbReference type="InterPro" id="IPR051087">
    <property type="entry name" value="Mitochondrial_ACSM"/>
</dbReference>
<evidence type="ECO:0000256" key="5">
    <source>
        <dbReference type="SAM" id="Phobius"/>
    </source>
</evidence>
<proteinExistence type="inferred from homology"/>
<dbReference type="InterPro" id="IPR042099">
    <property type="entry name" value="ANL_N_sf"/>
</dbReference>
<evidence type="ECO:0000313" key="8">
    <source>
        <dbReference type="EMBL" id="MEN2790516.1"/>
    </source>
</evidence>
<keyword evidence="2" id="KW-0436">Ligase</keyword>
<dbReference type="Pfam" id="PF13193">
    <property type="entry name" value="AMP-binding_C"/>
    <property type="match status" value="1"/>
</dbReference>
<dbReference type="InterPro" id="IPR045851">
    <property type="entry name" value="AMP-bd_C_sf"/>
</dbReference>
<keyword evidence="9" id="KW-1185">Reference proteome</keyword>
<evidence type="ECO:0000256" key="3">
    <source>
        <dbReference type="ARBA" id="ARBA00022741"/>
    </source>
</evidence>
<evidence type="ECO:0000259" key="7">
    <source>
        <dbReference type="Pfam" id="PF13193"/>
    </source>
</evidence>
<dbReference type="Gene3D" id="3.30.300.30">
    <property type="match status" value="1"/>
</dbReference>
<comment type="similarity">
    <text evidence="1">Belongs to the ATP-dependent AMP-binding enzyme family.</text>
</comment>
<dbReference type="InterPro" id="IPR000873">
    <property type="entry name" value="AMP-dep_synth/lig_dom"/>
</dbReference>
<accession>A0ABU9Y3Z5</accession>
<feature type="domain" description="AMP-dependent synthetase/ligase" evidence="6">
    <location>
        <begin position="55"/>
        <end position="390"/>
    </location>
</feature>
<evidence type="ECO:0000256" key="4">
    <source>
        <dbReference type="ARBA" id="ARBA00022840"/>
    </source>
</evidence>
<dbReference type="EMBL" id="JBDIME010000009">
    <property type="protein sequence ID" value="MEN2790516.1"/>
    <property type="molecule type" value="Genomic_DNA"/>
</dbReference>
<protein>
    <submittedName>
        <fullName evidence="8">AMP-binding protein</fullName>
    </submittedName>
</protein>
<keyword evidence="4" id="KW-0067">ATP-binding</keyword>
<feature type="transmembrane region" description="Helical" evidence="5">
    <location>
        <begin position="105"/>
        <end position="130"/>
    </location>
</feature>
<dbReference type="RefSeq" id="WP_343889264.1">
    <property type="nucleotide sequence ID" value="NZ_BAAAEH010000020.1"/>
</dbReference>
<dbReference type="PANTHER" id="PTHR43605:SF10">
    <property type="entry name" value="ACYL-COA SYNTHETASE MEDIUM CHAIN FAMILY MEMBER 3"/>
    <property type="match status" value="1"/>
</dbReference>
<evidence type="ECO:0000313" key="9">
    <source>
        <dbReference type="Proteomes" id="UP001419910"/>
    </source>
</evidence>
<dbReference type="Proteomes" id="UP001419910">
    <property type="component" value="Unassembled WGS sequence"/>
</dbReference>